<evidence type="ECO:0000313" key="5">
    <source>
        <dbReference type="EMBL" id="CAE8685623.1"/>
    </source>
</evidence>
<feature type="binding site" evidence="4">
    <location>
        <position position="108"/>
    </location>
    <ligand>
        <name>Fe cation</name>
        <dbReference type="ChEBI" id="CHEBI:24875"/>
        <note>catalytic</note>
    </ligand>
</feature>
<gene>
    <name evidence="5" type="ORF">PGLA2088_LOCUS24559</name>
</gene>
<dbReference type="AlphaFoldDB" id="A0A813JPS0"/>
<evidence type="ECO:0000256" key="2">
    <source>
        <dbReference type="ARBA" id="ARBA00022723"/>
    </source>
</evidence>
<evidence type="ECO:0000256" key="1">
    <source>
        <dbReference type="ARBA" id="ARBA00006787"/>
    </source>
</evidence>
<reference evidence="5" key="1">
    <citation type="submission" date="2021-02" db="EMBL/GenBank/DDBJ databases">
        <authorList>
            <person name="Dougan E. K."/>
            <person name="Rhodes N."/>
            <person name="Thang M."/>
            <person name="Chan C."/>
        </authorList>
    </citation>
    <scope>NUCLEOTIDE SEQUENCE</scope>
</reference>
<dbReference type="EMBL" id="CAJNNW010026468">
    <property type="protein sequence ID" value="CAE8685623.1"/>
    <property type="molecule type" value="Genomic_DNA"/>
</dbReference>
<keyword evidence="3 4" id="KW-0408">Iron</keyword>
<dbReference type="GO" id="GO:0046872">
    <property type="term" value="F:metal ion binding"/>
    <property type="evidence" value="ECO:0007669"/>
    <property type="project" value="UniProtKB-KW"/>
</dbReference>
<dbReference type="Pfam" id="PF03055">
    <property type="entry name" value="RPE65"/>
    <property type="match status" value="1"/>
</dbReference>
<name>A0A813JPS0_POLGL</name>
<protein>
    <submittedName>
        <fullName evidence="5">Uncharacterized protein</fullName>
    </submittedName>
</protein>
<comment type="caution">
    <text evidence="5">The sequence shown here is derived from an EMBL/GenBank/DDBJ whole genome shotgun (WGS) entry which is preliminary data.</text>
</comment>
<feature type="binding site" evidence="4">
    <location>
        <position position="36"/>
    </location>
    <ligand>
        <name>Fe cation</name>
        <dbReference type="ChEBI" id="CHEBI:24875"/>
        <note>catalytic</note>
    </ligand>
</feature>
<sequence length="153" mass="17261">MATELQLLDGGMSTRLDFREPRSRRTSHTTGFMVMHDWIITPNFYVVPKNPAKLDPAGLAQFLAGLAQGTKVFNMEEDISSSVLLIPRVVGTGEAQEVQFDRFLNIFHVCPTWEEEADGKLIMHAVAFDSYEFGREMGFDVKLQAVSCLFQQQ</sequence>
<proteinExistence type="inferred from homology"/>
<evidence type="ECO:0000256" key="3">
    <source>
        <dbReference type="ARBA" id="ARBA00023004"/>
    </source>
</evidence>
<organism evidence="5 6">
    <name type="scientific">Polarella glacialis</name>
    <name type="common">Dinoflagellate</name>
    <dbReference type="NCBI Taxonomy" id="89957"/>
    <lineage>
        <taxon>Eukaryota</taxon>
        <taxon>Sar</taxon>
        <taxon>Alveolata</taxon>
        <taxon>Dinophyceae</taxon>
        <taxon>Suessiales</taxon>
        <taxon>Suessiaceae</taxon>
        <taxon>Polarella</taxon>
    </lineage>
</organism>
<comment type="cofactor">
    <cofactor evidence="4">
        <name>Fe(2+)</name>
        <dbReference type="ChEBI" id="CHEBI:29033"/>
    </cofactor>
    <text evidence="4">Binds 1 Fe(2+) ion per subunit.</text>
</comment>
<dbReference type="GO" id="GO:0016702">
    <property type="term" value="F:oxidoreductase activity, acting on single donors with incorporation of molecular oxygen, incorporation of two atoms of oxygen"/>
    <property type="evidence" value="ECO:0007669"/>
    <property type="project" value="InterPro"/>
</dbReference>
<evidence type="ECO:0000256" key="4">
    <source>
        <dbReference type="PIRSR" id="PIRSR604294-1"/>
    </source>
</evidence>
<evidence type="ECO:0000313" key="6">
    <source>
        <dbReference type="Proteomes" id="UP000626109"/>
    </source>
</evidence>
<dbReference type="InterPro" id="IPR004294">
    <property type="entry name" value="Carotenoid_Oase"/>
</dbReference>
<dbReference type="Proteomes" id="UP000626109">
    <property type="component" value="Unassembled WGS sequence"/>
</dbReference>
<comment type="similarity">
    <text evidence="1">Belongs to the carotenoid oxygenase family.</text>
</comment>
<accession>A0A813JPS0</accession>
<keyword evidence="2 4" id="KW-0479">Metal-binding</keyword>